<reference evidence="3" key="1">
    <citation type="submission" date="2019-03" db="EMBL/GenBank/DDBJ databases">
        <title>Flavobacterium sp.</title>
        <authorList>
            <person name="Kim H."/>
        </authorList>
    </citation>
    <scope>NUCLEOTIDE SEQUENCE [LARGE SCALE GENOMIC DNA]</scope>
    <source>
        <strain evidence="3">GS13</strain>
    </source>
</reference>
<dbReference type="InterPro" id="IPR029060">
    <property type="entry name" value="PIN-like_dom_sf"/>
</dbReference>
<evidence type="ECO:0000313" key="3">
    <source>
        <dbReference type="Proteomes" id="UP000291124"/>
    </source>
</evidence>
<dbReference type="SMART" id="SM00670">
    <property type="entry name" value="PINc"/>
    <property type="match status" value="1"/>
</dbReference>
<accession>A0A4P6YAX2</accession>
<dbReference type="EMBL" id="CP037933">
    <property type="protein sequence ID" value="QBN19298.1"/>
    <property type="molecule type" value="Genomic_DNA"/>
</dbReference>
<dbReference type="NCBIfam" id="TIGR00305">
    <property type="entry name" value="putative toxin-antitoxin system toxin component, PIN family"/>
    <property type="match status" value="1"/>
</dbReference>
<name>A0A4P6YAX2_9FLAO</name>
<dbReference type="RefSeq" id="WP_133276817.1">
    <property type="nucleotide sequence ID" value="NZ_CP037933.1"/>
</dbReference>
<dbReference type="SUPFAM" id="SSF88723">
    <property type="entry name" value="PIN domain-like"/>
    <property type="match status" value="1"/>
</dbReference>
<gene>
    <name evidence="2" type="ORF">E1750_10955</name>
</gene>
<organism evidence="2 3">
    <name type="scientific">Flavobacterium nackdongense</name>
    <dbReference type="NCBI Taxonomy" id="2547394"/>
    <lineage>
        <taxon>Bacteria</taxon>
        <taxon>Pseudomonadati</taxon>
        <taxon>Bacteroidota</taxon>
        <taxon>Flavobacteriia</taxon>
        <taxon>Flavobacteriales</taxon>
        <taxon>Flavobacteriaceae</taxon>
        <taxon>Flavobacterium</taxon>
    </lineage>
</organism>
<keyword evidence="3" id="KW-1185">Reference proteome</keyword>
<evidence type="ECO:0000259" key="1">
    <source>
        <dbReference type="SMART" id="SM00670"/>
    </source>
</evidence>
<dbReference type="Gene3D" id="3.40.50.1010">
    <property type="entry name" value="5'-nuclease"/>
    <property type="match status" value="1"/>
</dbReference>
<evidence type="ECO:0000313" key="2">
    <source>
        <dbReference type="EMBL" id="QBN19298.1"/>
    </source>
</evidence>
<feature type="domain" description="PIN" evidence="1">
    <location>
        <begin position="2"/>
        <end position="112"/>
    </location>
</feature>
<dbReference type="KEGG" id="fnk:E1750_10955"/>
<dbReference type="InterPro" id="IPR002850">
    <property type="entry name" value="PIN_toxin-like"/>
</dbReference>
<dbReference type="AlphaFoldDB" id="A0A4P6YAX2"/>
<dbReference type="Proteomes" id="UP000291124">
    <property type="component" value="Chromosome"/>
</dbReference>
<protein>
    <submittedName>
        <fullName evidence="2">Putative toxin-antitoxin system toxin component, PIN family</fullName>
    </submittedName>
</protein>
<sequence length="134" mass="15345">MKKVVLDTNVLLVSISSKSKLHWVFKNLLEANYILCITTDILLEYAEIIEQKMGVLASQNILGVLENLKNVELITNYYKFNLLKDEDDNKFVDCAIASNADYIITHDSDFNLLKKIDFPKVVLLNTTEFKDLLS</sequence>
<dbReference type="Pfam" id="PF13470">
    <property type="entry name" value="PIN_3"/>
    <property type="match status" value="1"/>
</dbReference>
<proteinExistence type="predicted"/>
<dbReference type="OrthoDB" id="595154at2"/>
<dbReference type="PANTHER" id="PTHR34610:SF3">
    <property type="entry name" value="SSL7007 PROTEIN"/>
    <property type="match status" value="1"/>
</dbReference>
<dbReference type="PANTHER" id="PTHR34610">
    <property type="entry name" value="SSL7007 PROTEIN"/>
    <property type="match status" value="1"/>
</dbReference>
<dbReference type="InterPro" id="IPR002716">
    <property type="entry name" value="PIN_dom"/>
</dbReference>